<dbReference type="PANTHER" id="PTHR23028">
    <property type="entry name" value="ACETYLTRANSFERASE"/>
    <property type="match status" value="1"/>
</dbReference>
<evidence type="ECO:0000256" key="1">
    <source>
        <dbReference type="SAM" id="Phobius"/>
    </source>
</evidence>
<organism evidence="2 3">
    <name type="scientific">Pristionchus mayeri</name>
    <dbReference type="NCBI Taxonomy" id="1317129"/>
    <lineage>
        <taxon>Eukaryota</taxon>
        <taxon>Metazoa</taxon>
        <taxon>Ecdysozoa</taxon>
        <taxon>Nematoda</taxon>
        <taxon>Chromadorea</taxon>
        <taxon>Rhabditida</taxon>
        <taxon>Rhabditina</taxon>
        <taxon>Diplogasteromorpha</taxon>
        <taxon>Diplogasteroidea</taxon>
        <taxon>Neodiplogasteridae</taxon>
        <taxon>Pristionchus</taxon>
    </lineage>
</organism>
<name>A0AAN5CT08_9BILA</name>
<keyword evidence="1" id="KW-0472">Membrane</keyword>
<dbReference type="GO" id="GO:0016020">
    <property type="term" value="C:membrane"/>
    <property type="evidence" value="ECO:0007669"/>
    <property type="project" value="TreeGrafter"/>
</dbReference>
<feature type="transmembrane region" description="Helical" evidence="1">
    <location>
        <begin position="49"/>
        <end position="68"/>
    </location>
</feature>
<feature type="non-terminal residue" evidence="2">
    <location>
        <position position="1"/>
    </location>
</feature>
<keyword evidence="1" id="KW-0812">Transmembrane</keyword>
<dbReference type="AlphaFoldDB" id="A0AAN5CT08"/>
<evidence type="ECO:0000313" key="2">
    <source>
        <dbReference type="EMBL" id="GMR50059.1"/>
    </source>
</evidence>
<dbReference type="InterPro" id="IPR050879">
    <property type="entry name" value="Acyltransferase_3"/>
</dbReference>
<feature type="transmembrane region" description="Helical" evidence="1">
    <location>
        <begin position="74"/>
        <end position="94"/>
    </location>
</feature>
<evidence type="ECO:0000313" key="3">
    <source>
        <dbReference type="Proteomes" id="UP001328107"/>
    </source>
</evidence>
<dbReference type="GO" id="GO:0000271">
    <property type="term" value="P:polysaccharide biosynthetic process"/>
    <property type="evidence" value="ECO:0007669"/>
    <property type="project" value="TreeGrafter"/>
</dbReference>
<feature type="transmembrane region" description="Helical" evidence="1">
    <location>
        <begin position="106"/>
        <end position="127"/>
    </location>
</feature>
<dbReference type="EMBL" id="BTRK01000004">
    <property type="protein sequence ID" value="GMR50059.1"/>
    <property type="molecule type" value="Genomic_DNA"/>
</dbReference>
<protein>
    <submittedName>
        <fullName evidence="2">Uncharacterized protein</fullName>
    </submittedName>
</protein>
<dbReference type="Proteomes" id="UP001328107">
    <property type="component" value="Unassembled WGS sequence"/>
</dbReference>
<keyword evidence="1" id="KW-1133">Transmembrane helix</keyword>
<dbReference type="PANTHER" id="PTHR23028:SF53">
    <property type="entry name" value="ACYL_TRANSF_3 DOMAIN-CONTAINING PROTEIN"/>
    <property type="match status" value="1"/>
</dbReference>
<reference evidence="3" key="1">
    <citation type="submission" date="2022-10" db="EMBL/GenBank/DDBJ databases">
        <title>Genome assembly of Pristionchus species.</title>
        <authorList>
            <person name="Yoshida K."/>
            <person name="Sommer R.J."/>
        </authorList>
    </citation>
    <scope>NUCLEOTIDE SEQUENCE [LARGE SCALE GENOMIC DNA]</scope>
    <source>
        <strain evidence="3">RS5460</strain>
    </source>
</reference>
<gene>
    <name evidence="2" type="ORF">PMAYCL1PPCAC_20254</name>
</gene>
<proteinExistence type="predicted"/>
<sequence>TTRVAFPIGCHASDSNFSPANSLRFLRLSYHCLHLFAMSNALLDGRTHLQGLCAIATLSILLGALAPASFSNGFLGVDTYFVLAGYFIASVLSLESLIDCKIIKTFYARCFQCIVPLYSAILLILTVS</sequence>
<keyword evidence="3" id="KW-1185">Reference proteome</keyword>
<comment type="caution">
    <text evidence="2">The sequence shown here is derived from an EMBL/GenBank/DDBJ whole genome shotgun (WGS) entry which is preliminary data.</text>
</comment>
<accession>A0AAN5CT08</accession>